<protein>
    <submittedName>
        <fullName evidence="7">LysE family translocator</fullName>
    </submittedName>
</protein>
<comment type="subcellular location">
    <subcellularLocation>
        <location evidence="1">Cell membrane</location>
        <topology evidence="1">Multi-pass membrane protein</topology>
    </subcellularLocation>
</comment>
<comment type="caution">
    <text evidence="7">The sequence shown here is derived from an EMBL/GenBank/DDBJ whole genome shotgun (WGS) entry which is preliminary data.</text>
</comment>
<dbReference type="PANTHER" id="PTHR30086">
    <property type="entry name" value="ARGININE EXPORTER PROTEIN ARGO"/>
    <property type="match status" value="1"/>
</dbReference>
<evidence type="ECO:0000256" key="5">
    <source>
        <dbReference type="ARBA" id="ARBA00023136"/>
    </source>
</evidence>
<feature type="transmembrane region" description="Helical" evidence="6">
    <location>
        <begin position="120"/>
        <end position="141"/>
    </location>
</feature>
<dbReference type="EMBL" id="BAABFL010000420">
    <property type="protein sequence ID" value="GAA4650783.1"/>
    <property type="molecule type" value="Genomic_DNA"/>
</dbReference>
<evidence type="ECO:0000313" key="7">
    <source>
        <dbReference type="EMBL" id="GAA4650783.1"/>
    </source>
</evidence>
<evidence type="ECO:0000256" key="4">
    <source>
        <dbReference type="ARBA" id="ARBA00022989"/>
    </source>
</evidence>
<keyword evidence="5 6" id="KW-0472">Membrane</keyword>
<evidence type="ECO:0000256" key="2">
    <source>
        <dbReference type="ARBA" id="ARBA00022475"/>
    </source>
</evidence>
<gene>
    <name evidence="7" type="ORF">GCM10023116_30660</name>
</gene>
<evidence type="ECO:0000256" key="1">
    <source>
        <dbReference type="ARBA" id="ARBA00004651"/>
    </source>
</evidence>
<feature type="transmembrane region" description="Helical" evidence="6">
    <location>
        <begin position="70"/>
        <end position="88"/>
    </location>
</feature>
<evidence type="ECO:0000256" key="3">
    <source>
        <dbReference type="ARBA" id="ARBA00022692"/>
    </source>
</evidence>
<dbReference type="RefSeq" id="WP_345197026.1">
    <property type="nucleotide sequence ID" value="NZ_BAABFL010000420.1"/>
</dbReference>
<organism evidence="7 8">
    <name type="scientific">Kistimonas scapharcae</name>
    <dbReference type="NCBI Taxonomy" id="1036133"/>
    <lineage>
        <taxon>Bacteria</taxon>
        <taxon>Pseudomonadati</taxon>
        <taxon>Pseudomonadota</taxon>
        <taxon>Gammaproteobacteria</taxon>
        <taxon>Oceanospirillales</taxon>
        <taxon>Endozoicomonadaceae</taxon>
        <taxon>Kistimonas</taxon>
    </lineage>
</organism>
<reference evidence="8" key="1">
    <citation type="journal article" date="2019" name="Int. J. Syst. Evol. Microbiol.">
        <title>The Global Catalogue of Microorganisms (GCM) 10K type strain sequencing project: providing services to taxonomists for standard genome sequencing and annotation.</title>
        <authorList>
            <consortium name="The Broad Institute Genomics Platform"/>
            <consortium name="The Broad Institute Genome Sequencing Center for Infectious Disease"/>
            <person name="Wu L."/>
            <person name="Ma J."/>
        </authorList>
    </citation>
    <scope>NUCLEOTIDE SEQUENCE [LARGE SCALE GENOMIC DNA]</scope>
    <source>
        <strain evidence="8">JCM 17805</strain>
    </source>
</reference>
<dbReference type="InterPro" id="IPR001123">
    <property type="entry name" value="LeuE-type"/>
</dbReference>
<feature type="transmembrane region" description="Helical" evidence="6">
    <location>
        <begin position="187"/>
        <end position="205"/>
    </location>
</feature>
<keyword evidence="2" id="KW-1003">Cell membrane</keyword>
<dbReference type="PIRSF" id="PIRSF006324">
    <property type="entry name" value="LeuE"/>
    <property type="match status" value="1"/>
</dbReference>
<dbReference type="Pfam" id="PF01810">
    <property type="entry name" value="LysE"/>
    <property type="match status" value="1"/>
</dbReference>
<sequence length="206" mass="21698">MPLSSWLSVVAICMLGAMSPGPSLAVVIRNTMSSSCRMGMVSGIAHCVGVGVYALLATAGLGVLITGNPILFKALTWGGAAYLAWLGIKALRASGTPALATGNIVETKSLSIVKAARDGFLISFLNPKIAVFFLALFSQFVTPEMGWQAKTIMAFTATAIDGLWYCFIAAVVGHGAILPFLRRYTLWITRATGVLLLAVALRVAFL</sequence>
<feature type="transmembrane region" description="Helical" evidence="6">
    <location>
        <begin position="162"/>
        <end position="181"/>
    </location>
</feature>
<evidence type="ECO:0000313" key="8">
    <source>
        <dbReference type="Proteomes" id="UP001500604"/>
    </source>
</evidence>
<keyword evidence="3 6" id="KW-0812">Transmembrane</keyword>
<dbReference type="Proteomes" id="UP001500604">
    <property type="component" value="Unassembled WGS sequence"/>
</dbReference>
<keyword evidence="4 6" id="KW-1133">Transmembrane helix</keyword>
<dbReference type="PANTHER" id="PTHR30086:SF16">
    <property type="entry name" value="AMINO ACID EFFLUX PERMEASE RHTB FAMILY"/>
    <property type="match status" value="1"/>
</dbReference>
<accession>A0ABP8V5Q7</accession>
<feature type="transmembrane region" description="Helical" evidence="6">
    <location>
        <begin position="41"/>
        <end position="63"/>
    </location>
</feature>
<proteinExistence type="predicted"/>
<name>A0ABP8V5Q7_9GAMM</name>
<evidence type="ECO:0000256" key="6">
    <source>
        <dbReference type="SAM" id="Phobius"/>
    </source>
</evidence>
<keyword evidence="8" id="KW-1185">Reference proteome</keyword>